<sequence>MTEVYVSLFENLDSSENKRESLISWTTDSLSSKAGNASFIVDDVVKFMKKLVVSEGTDIEQYESKVLAYQLSHVITLCLKELYTEEPSKVYDISTLAANILAERFEEVVDDPSLKKKFKKHKSTHVYSVVKDYALTLLCSLYENFSHDLKSLSPLVLSVLFKDLKKCLDKSKYFNSNYIISLMRLFQAISSLSSEIVVETQYVQKFMKLSKEVISDVKEGKYDYPVDFITAIIESFPCYFCGSQFLSVHKSDILKTLYYKLSEYINYSCGVSPLRIPLAKTLAEILHFYVKSDVIKMENVLEFYGNIISEMNDRVAVVAVIHSVHQFLCVNLCDETDFNFSVETELLGGDGYLVFLDSFFPHLKFNREVRDHDYIEACNIMHKQVLPFLSDGARGEIIRKVLNNTSYYFSPERVDRTLLYMDFISLLLEDSPSSVRTDDDLISKIISEFTVLCSSKLLPLRIKAVECLKRFIMNIPYIIRKMVEDIIDKLSVQFELEKGFNFAENHGLALLLASIIVPEDEGFISPDLIIKVTGFAIGTLKSNSLSTKPLLYEKELLCWILLTGCLCYQDSEYTKIHSSQLFIFWRNILTHTAVFHNDEELLKNIEIRNHSLSCMISFLRSNELNEDVAKQIFYLMSKCMNFKHSLVFENKLLSESVSRYEHRIYQVFLLICPLVHKDVSTSALLPAIRNFSNPVSAGKNVDLNLFEKNIIKSGGIDVSKDSILTVLCDKNSGDIGLSTLVVPCVSCSMCSLSLFEELCLKAIPRSRSFDYSHIILDIGAPPPLNVALVDVSLELFSLCFPYTNTSVQRSLLETLNSNLLTNKHIPSRRAIIKANILFSLHLTLNEIQKAALALDPKIAELLMIIMEECSFADDDHLYDIKSRIASFICAAVKRSGNQEFGVDTVNILINRIVEKEEPILRGMNLNMVCEIFKDDPTSGNLNVIMDIVEQFLKDKHPVIHTSGLNSLIILLMRRYYNDKLKIGKVMDILFNMVFSNDYEPGSVSGFGNSYNSEFNMLLGVGNALKALTEVIGPDLRNIRVKFKAVLSSLNMCPCSDVQAVSLKISELVSMFKMETLFNFKMSMLIVRSLILSFLKRGMPRSGFKVSVEYLLEMGNYEDVVLNRLVFTSFLVFPKYRSLRKYIYGWLKHENRLNVLLKIPDMSPYALQFLLEVYRDLIGKDEDLSSILKICYTASVSNIPSLQVSGLELVKKILDVYEDVVDPEDESSYLLEQYTALITGVVNPLFSRPSYPEVICCAFDICAVSLSNRVVSYLVDGLLEVAENKPILKIGASEFPLNKKQLQVKLSILRAWANTKGDFVKEYLNVLVPLWIITIREHYSPEIVDSLCAQDPSIINNFDLEGFVFVMFGEILP</sequence>
<keyword evidence="2" id="KW-1185">Reference proteome</keyword>
<dbReference type="SUPFAM" id="SSF48371">
    <property type="entry name" value="ARM repeat"/>
    <property type="match status" value="2"/>
</dbReference>
<protein>
    <submittedName>
        <fullName evidence="1">Protein LAA1</fullName>
    </submittedName>
</protein>
<dbReference type="Pfam" id="PF20210">
    <property type="entry name" value="Laa1_Sip1_HTR5"/>
    <property type="match status" value="1"/>
</dbReference>
<dbReference type="PANTHER" id="PTHR21663">
    <property type="entry name" value="HYPOTHETICAL HEAT DOMAIN-CONTAINING"/>
    <property type="match status" value="1"/>
</dbReference>
<reference evidence="1 2" key="1">
    <citation type="submission" date="2016-03" db="EMBL/GenBank/DDBJ databases">
        <title>How can Kluyveromyces marxianus grow so fast - potential evolutionary course in Saccharomyces Complex revealed by comparative genomics.</title>
        <authorList>
            <person name="Mo W."/>
            <person name="Lu W."/>
            <person name="Yang X."/>
            <person name="Qi J."/>
            <person name="Lv H."/>
        </authorList>
    </citation>
    <scope>NUCLEOTIDE SEQUENCE [LARGE SCALE GENOMIC DNA]</scope>
    <source>
        <strain evidence="1 2">FIM1</strain>
    </source>
</reference>
<dbReference type="InterPro" id="IPR016024">
    <property type="entry name" value="ARM-type_fold"/>
</dbReference>
<evidence type="ECO:0000313" key="2">
    <source>
        <dbReference type="Proteomes" id="UP000422736"/>
    </source>
</evidence>
<name>A0ABX6EQS2_KLUMA</name>
<dbReference type="Proteomes" id="UP000422736">
    <property type="component" value="Chromosome 1"/>
</dbReference>
<accession>A0ABX6EQS2</accession>
<evidence type="ECO:0000313" key="1">
    <source>
        <dbReference type="EMBL" id="QGN14064.1"/>
    </source>
</evidence>
<gene>
    <name evidence="1" type="primary">LAA1</name>
    <name evidence="1" type="ORF">FIM1_715</name>
</gene>
<organism evidence="1 2">
    <name type="scientific">Kluyveromyces marxianus</name>
    <name type="common">Yeast</name>
    <name type="synonym">Candida kefyr</name>
    <dbReference type="NCBI Taxonomy" id="4911"/>
    <lineage>
        <taxon>Eukaryota</taxon>
        <taxon>Fungi</taxon>
        <taxon>Dikarya</taxon>
        <taxon>Ascomycota</taxon>
        <taxon>Saccharomycotina</taxon>
        <taxon>Saccharomycetes</taxon>
        <taxon>Saccharomycetales</taxon>
        <taxon>Saccharomycetaceae</taxon>
        <taxon>Kluyveromyces</taxon>
    </lineage>
</organism>
<dbReference type="InterPro" id="IPR046837">
    <property type="entry name" value="Laa1/Sip1/HEATR5-like_HEAT"/>
</dbReference>
<proteinExistence type="predicted"/>
<dbReference type="EMBL" id="CP015054">
    <property type="protein sequence ID" value="QGN14064.1"/>
    <property type="molecule type" value="Genomic_DNA"/>
</dbReference>
<dbReference type="PANTHER" id="PTHR21663:SF0">
    <property type="entry name" value="HEAT REPEAT-CONTAINING PROTEIN 5B"/>
    <property type="match status" value="1"/>
</dbReference>
<dbReference type="InterPro" id="IPR040108">
    <property type="entry name" value="Laa1/Sip1/HEATR5"/>
</dbReference>